<dbReference type="Gene3D" id="3.40.50.150">
    <property type="entry name" value="Vaccinia Virus protein VP39"/>
    <property type="match status" value="1"/>
</dbReference>
<evidence type="ECO:0000256" key="4">
    <source>
        <dbReference type="PIRSR" id="PIRSR005739-1"/>
    </source>
</evidence>
<evidence type="ECO:0000259" key="6">
    <source>
        <dbReference type="Pfam" id="PF08100"/>
    </source>
</evidence>
<dbReference type="GO" id="GO:0044550">
    <property type="term" value="P:secondary metabolite biosynthetic process"/>
    <property type="evidence" value="ECO:0007669"/>
    <property type="project" value="UniProtKB-ARBA"/>
</dbReference>
<dbReference type="PIRSF" id="PIRSF005739">
    <property type="entry name" value="O-mtase"/>
    <property type="match status" value="1"/>
</dbReference>
<comment type="caution">
    <text evidence="7">The sequence shown here is derived from an EMBL/GenBank/DDBJ whole genome shotgun (WGS) entry which is preliminary data.</text>
</comment>
<evidence type="ECO:0000256" key="2">
    <source>
        <dbReference type="ARBA" id="ARBA00022679"/>
    </source>
</evidence>
<reference evidence="7" key="1">
    <citation type="journal article" date="2023" name="IMA Fungus">
        <title>Comparative genomic study of the Penicillium genus elucidates a diverse pangenome and 15 lateral gene transfer events.</title>
        <authorList>
            <person name="Petersen C."/>
            <person name="Sorensen T."/>
            <person name="Nielsen M.R."/>
            <person name="Sondergaard T.E."/>
            <person name="Sorensen J.L."/>
            <person name="Fitzpatrick D.A."/>
            <person name="Frisvad J.C."/>
            <person name="Nielsen K.L."/>
        </authorList>
    </citation>
    <scope>NUCLEOTIDE SEQUENCE</scope>
    <source>
        <strain evidence="7">IBT 12815</strain>
    </source>
</reference>
<dbReference type="AlphaFoldDB" id="A0AAD6DMQ7"/>
<evidence type="ECO:0000256" key="3">
    <source>
        <dbReference type="ARBA" id="ARBA00022691"/>
    </source>
</evidence>
<evidence type="ECO:0000313" key="7">
    <source>
        <dbReference type="EMBL" id="KAJ5589253.1"/>
    </source>
</evidence>
<dbReference type="Gene3D" id="1.10.10.10">
    <property type="entry name" value="Winged helix-like DNA-binding domain superfamily/Winged helix DNA-binding domain"/>
    <property type="match status" value="1"/>
</dbReference>
<dbReference type="GeneID" id="81593227"/>
<reference evidence="7" key="2">
    <citation type="submission" date="2023-01" db="EMBL/GenBank/DDBJ databases">
        <authorList>
            <person name="Petersen C."/>
        </authorList>
    </citation>
    <scope>NUCLEOTIDE SEQUENCE</scope>
    <source>
        <strain evidence="7">IBT 12815</strain>
    </source>
</reference>
<dbReference type="Pfam" id="PF00891">
    <property type="entry name" value="Methyltransf_2"/>
    <property type="match status" value="1"/>
</dbReference>
<dbReference type="InterPro" id="IPR036388">
    <property type="entry name" value="WH-like_DNA-bd_sf"/>
</dbReference>
<evidence type="ECO:0000256" key="1">
    <source>
        <dbReference type="ARBA" id="ARBA00022603"/>
    </source>
</evidence>
<name>A0AAD6DMQ7_9EURO</name>
<accession>A0AAD6DMQ7</accession>
<dbReference type="GO" id="GO:0046983">
    <property type="term" value="F:protein dimerization activity"/>
    <property type="evidence" value="ECO:0007669"/>
    <property type="project" value="InterPro"/>
</dbReference>
<dbReference type="PANTHER" id="PTHR43712">
    <property type="entry name" value="PUTATIVE (AFU_ORTHOLOGUE AFUA_4G14580)-RELATED"/>
    <property type="match status" value="1"/>
</dbReference>
<dbReference type="Pfam" id="PF08100">
    <property type="entry name" value="Dimerisation"/>
    <property type="match status" value="1"/>
</dbReference>
<gene>
    <name evidence="7" type="ORF">N7537_011931</name>
</gene>
<dbReference type="Proteomes" id="UP001213799">
    <property type="component" value="Unassembled WGS sequence"/>
</dbReference>
<keyword evidence="3" id="KW-0949">S-adenosyl-L-methionine</keyword>
<sequence>MSSVNLTDLTRQIESVAASTTDFQVNEADRKRLLQACDQLRKKLESPFEFTLRTIFAGYPAIALRLGIDMKLFDAVAQHTESSGGGIATLSQLAEITKADPLLVSRIMRFLSALGIFNEIKQDVYASTPLAAAYISSSPLSAAVIHVTHFLMVLTQLPAYFQEKGWQNPNNVLDGPFQYTTKTKSHYFDFLAGEPYYQQAFNTVMTISHRRQGQNWFDFFPVEEKLGGVVDESNVLLVDVGGSQGGDIIAFQKRFPYLRGRLVLQDLPVVIEAIQERELPARIEPQGYDFFEPQTVTGARAYYLRTVLHDWPDAQARQILARIREAMAPDSLLLINETLLPESKIALPSAQADLTMMVSFASLERTQAQFERLLNESGFDLVKVWMPQGFTASSAELVSQATLLEARLKASLE</sequence>
<dbReference type="PROSITE" id="PS51683">
    <property type="entry name" value="SAM_OMT_II"/>
    <property type="match status" value="1"/>
</dbReference>
<dbReference type="PANTHER" id="PTHR43712:SF11">
    <property type="entry name" value="O-METHYLTRANSFERASE (AFU_ORTHOLOGUE AFUA_2G17820)-RELATED"/>
    <property type="match status" value="1"/>
</dbReference>
<dbReference type="InterPro" id="IPR016461">
    <property type="entry name" value="COMT-like"/>
</dbReference>
<dbReference type="EMBL" id="JAQJAE010000006">
    <property type="protein sequence ID" value="KAJ5589253.1"/>
    <property type="molecule type" value="Genomic_DNA"/>
</dbReference>
<evidence type="ECO:0000259" key="5">
    <source>
        <dbReference type="Pfam" id="PF00891"/>
    </source>
</evidence>
<organism evidence="7 8">
    <name type="scientific">Penicillium hordei</name>
    <dbReference type="NCBI Taxonomy" id="40994"/>
    <lineage>
        <taxon>Eukaryota</taxon>
        <taxon>Fungi</taxon>
        <taxon>Dikarya</taxon>
        <taxon>Ascomycota</taxon>
        <taxon>Pezizomycotina</taxon>
        <taxon>Eurotiomycetes</taxon>
        <taxon>Eurotiomycetidae</taxon>
        <taxon>Eurotiales</taxon>
        <taxon>Aspergillaceae</taxon>
        <taxon>Penicillium</taxon>
    </lineage>
</organism>
<evidence type="ECO:0008006" key="9">
    <source>
        <dbReference type="Google" id="ProtNLM"/>
    </source>
</evidence>
<protein>
    <recommendedName>
        <fullName evidence="9">O-methyltransferase domain-containing protein</fullName>
    </recommendedName>
</protein>
<feature type="domain" description="O-methyltransferase C-terminal" evidence="5">
    <location>
        <begin position="236"/>
        <end position="379"/>
    </location>
</feature>
<dbReference type="SUPFAM" id="SSF46785">
    <property type="entry name" value="Winged helix' DNA-binding domain"/>
    <property type="match status" value="1"/>
</dbReference>
<dbReference type="InterPro" id="IPR029063">
    <property type="entry name" value="SAM-dependent_MTases_sf"/>
</dbReference>
<dbReference type="InterPro" id="IPR001077">
    <property type="entry name" value="COMT_C"/>
</dbReference>
<keyword evidence="1" id="KW-0489">Methyltransferase</keyword>
<dbReference type="InterPro" id="IPR012967">
    <property type="entry name" value="COMT_dimerisation"/>
</dbReference>
<dbReference type="RefSeq" id="XP_056748272.1">
    <property type="nucleotide sequence ID" value="XM_056902985.1"/>
</dbReference>
<keyword evidence="8" id="KW-1185">Reference proteome</keyword>
<keyword evidence="2" id="KW-0808">Transferase</keyword>
<dbReference type="GO" id="GO:0008171">
    <property type="term" value="F:O-methyltransferase activity"/>
    <property type="evidence" value="ECO:0007669"/>
    <property type="project" value="InterPro"/>
</dbReference>
<proteinExistence type="predicted"/>
<dbReference type="GO" id="GO:0032259">
    <property type="term" value="P:methylation"/>
    <property type="evidence" value="ECO:0007669"/>
    <property type="project" value="UniProtKB-KW"/>
</dbReference>
<dbReference type="SUPFAM" id="SSF53335">
    <property type="entry name" value="S-adenosyl-L-methionine-dependent methyltransferases"/>
    <property type="match status" value="1"/>
</dbReference>
<dbReference type="InterPro" id="IPR036390">
    <property type="entry name" value="WH_DNA-bd_sf"/>
</dbReference>
<evidence type="ECO:0000313" key="8">
    <source>
        <dbReference type="Proteomes" id="UP001213799"/>
    </source>
</evidence>
<feature type="active site" description="Proton acceptor" evidence="4">
    <location>
        <position position="309"/>
    </location>
</feature>
<feature type="domain" description="O-methyltransferase dimerisation" evidence="6">
    <location>
        <begin position="63"/>
        <end position="136"/>
    </location>
</feature>